<dbReference type="GO" id="GO:0005829">
    <property type="term" value="C:cytosol"/>
    <property type="evidence" value="ECO:0007669"/>
    <property type="project" value="TreeGrafter"/>
</dbReference>
<evidence type="ECO:0000256" key="5">
    <source>
        <dbReference type="ARBA" id="ARBA00022840"/>
    </source>
</evidence>
<dbReference type="EMBL" id="CAJOBD010008030">
    <property type="protein sequence ID" value="CAF4102059.1"/>
    <property type="molecule type" value="Genomic_DNA"/>
</dbReference>
<dbReference type="EC" id="6.1.1.9" evidence="2"/>
<dbReference type="AlphaFoldDB" id="A0A819V3E5"/>
<accession>A0A819V3E5</accession>
<sequence>MNRYPKDENEKTKKFRGEITGYTSATAIGEKKDINCELPQSYSPRYVEAAWYDWWEKQGNHIYEQIKALGSSCDWSRKVFTMDKNMSYAVEEAFILNWSCTLKSAVSDTEVKKNIRSKKTEIKGRTLIRVPGYEHPVEFDVLTYFAYPVENSKEEIIVPTTRLETMLGDTAVVVQPNDERYKDLHSKYVQHPFLQRRLPILTDTMVDPAFGSGAVKVTPAHDPNDLEYGRRLNLQFIICINDDGLMSSECGPYSGKLRFDVRRQLLNDLKELGLYRDSKENEMILLICSRSKDIIEPLLKSQWYVNCKDMAKRSIGAVQDKELKILPINIRDWCISRQLWWGHSIPSYFVSSDDIPVRNETDDHYWISAAHTYEEALDKAAQRFNIAKDKIRLTQDEDVLDT</sequence>
<evidence type="ECO:0000256" key="3">
    <source>
        <dbReference type="ARBA" id="ARBA00022598"/>
    </source>
</evidence>
<evidence type="ECO:0000256" key="6">
    <source>
        <dbReference type="ARBA" id="ARBA00022917"/>
    </source>
</evidence>
<dbReference type="GO" id="GO:0006438">
    <property type="term" value="P:valyl-tRNA aminoacylation"/>
    <property type="evidence" value="ECO:0007669"/>
    <property type="project" value="InterPro"/>
</dbReference>
<dbReference type="InterPro" id="IPR009008">
    <property type="entry name" value="Val/Leu/Ile-tRNA-synth_edit"/>
</dbReference>
<evidence type="ECO:0000256" key="1">
    <source>
        <dbReference type="ARBA" id="ARBA00005594"/>
    </source>
</evidence>
<dbReference type="GO" id="GO:0005524">
    <property type="term" value="F:ATP binding"/>
    <property type="evidence" value="ECO:0007669"/>
    <property type="project" value="UniProtKB-KW"/>
</dbReference>
<keyword evidence="6" id="KW-0648">Protein biosynthesis</keyword>
<evidence type="ECO:0000259" key="9">
    <source>
        <dbReference type="Pfam" id="PF00133"/>
    </source>
</evidence>
<organism evidence="11 12">
    <name type="scientific">Rotaria sordida</name>
    <dbReference type="NCBI Taxonomy" id="392033"/>
    <lineage>
        <taxon>Eukaryota</taxon>
        <taxon>Metazoa</taxon>
        <taxon>Spiralia</taxon>
        <taxon>Gnathifera</taxon>
        <taxon>Rotifera</taxon>
        <taxon>Eurotatoria</taxon>
        <taxon>Bdelloidea</taxon>
        <taxon>Philodinida</taxon>
        <taxon>Philodinidae</taxon>
        <taxon>Rotaria</taxon>
    </lineage>
</organism>
<dbReference type="SUPFAM" id="SSF50677">
    <property type="entry name" value="ValRS/IleRS/LeuRS editing domain"/>
    <property type="match status" value="1"/>
</dbReference>
<dbReference type="PANTHER" id="PTHR11946:SF109">
    <property type="entry name" value="VALINE--TRNA LIGASE"/>
    <property type="match status" value="1"/>
</dbReference>
<evidence type="ECO:0000256" key="8">
    <source>
        <dbReference type="ARBA" id="ARBA00029936"/>
    </source>
</evidence>
<dbReference type="SUPFAM" id="SSF52374">
    <property type="entry name" value="Nucleotidylyl transferase"/>
    <property type="match status" value="1"/>
</dbReference>
<dbReference type="Gene3D" id="3.40.50.620">
    <property type="entry name" value="HUPs"/>
    <property type="match status" value="2"/>
</dbReference>
<evidence type="ECO:0000313" key="12">
    <source>
        <dbReference type="Proteomes" id="UP000663836"/>
    </source>
</evidence>
<dbReference type="GO" id="GO:0004832">
    <property type="term" value="F:valine-tRNA ligase activity"/>
    <property type="evidence" value="ECO:0007669"/>
    <property type="project" value="UniProtKB-EC"/>
</dbReference>
<proteinExistence type="inferred from homology"/>
<evidence type="ECO:0000256" key="2">
    <source>
        <dbReference type="ARBA" id="ARBA00013169"/>
    </source>
</evidence>
<dbReference type="PRINTS" id="PR00986">
    <property type="entry name" value="TRNASYNTHVAL"/>
</dbReference>
<gene>
    <name evidence="11" type="ORF">JBS370_LOCUS31779</name>
    <name evidence="10" type="ORF">ZHD862_LOCUS10720</name>
</gene>
<reference evidence="11" key="1">
    <citation type="submission" date="2021-02" db="EMBL/GenBank/DDBJ databases">
        <authorList>
            <person name="Nowell W R."/>
        </authorList>
    </citation>
    <scope>NUCLEOTIDE SEQUENCE</scope>
</reference>
<comment type="similarity">
    <text evidence="1">Belongs to the class-I aminoacyl-tRNA synthetase family.</text>
</comment>
<dbReference type="Gene3D" id="3.90.740.10">
    <property type="entry name" value="Valyl/Leucyl/Isoleucyl-tRNA synthetase, editing domain"/>
    <property type="match status" value="1"/>
</dbReference>
<evidence type="ECO:0000313" key="11">
    <source>
        <dbReference type="EMBL" id="CAF4102059.1"/>
    </source>
</evidence>
<dbReference type="Pfam" id="PF00133">
    <property type="entry name" value="tRNA-synt_1"/>
    <property type="match status" value="1"/>
</dbReference>
<dbReference type="Proteomes" id="UP000663836">
    <property type="component" value="Unassembled WGS sequence"/>
</dbReference>
<dbReference type="InterPro" id="IPR002300">
    <property type="entry name" value="aa-tRNA-synth_Ia"/>
</dbReference>
<feature type="domain" description="Aminoacyl-tRNA synthetase class Ia" evidence="9">
    <location>
        <begin position="47"/>
        <end position="402"/>
    </location>
</feature>
<evidence type="ECO:0000256" key="4">
    <source>
        <dbReference type="ARBA" id="ARBA00022741"/>
    </source>
</evidence>
<keyword evidence="4" id="KW-0547">Nucleotide-binding</keyword>
<dbReference type="Proteomes" id="UP000663864">
    <property type="component" value="Unassembled WGS sequence"/>
</dbReference>
<name>A0A819V3E5_9BILA</name>
<evidence type="ECO:0000256" key="7">
    <source>
        <dbReference type="ARBA" id="ARBA00023146"/>
    </source>
</evidence>
<evidence type="ECO:0000313" key="10">
    <source>
        <dbReference type="EMBL" id="CAF0965368.1"/>
    </source>
</evidence>
<dbReference type="GO" id="GO:0002161">
    <property type="term" value="F:aminoacyl-tRNA deacylase activity"/>
    <property type="evidence" value="ECO:0007669"/>
    <property type="project" value="InterPro"/>
</dbReference>
<keyword evidence="7" id="KW-0030">Aminoacyl-tRNA synthetase</keyword>
<protein>
    <recommendedName>
        <fullName evidence="2">valine--tRNA ligase</fullName>
        <ecNumber evidence="2">6.1.1.9</ecNumber>
    </recommendedName>
    <alternativeName>
        <fullName evidence="8">Valyl-tRNA synthetase</fullName>
    </alternativeName>
</protein>
<keyword evidence="3" id="KW-0436">Ligase</keyword>
<dbReference type="InterPro" id="IPR002303">
    <property type="entry name" value="Valyl-tRNA_ligase"/>
</dbReference>
<comment type="caution">
    <text evidence="11">The sequence shown here is derived from an EMBL/GenBank/DDBJ whole genome shotgun (WGS) entry which is preliminary data.</text>
</comment>
<dbReference type="PANTHER" id="PTHR11946">
    <property type="entry name" value="VALYL-TRNA SYNTHETASES"/>
    <property type="match status" value="1"/>
</dbReference>
<dbReference type="InterPro" id="IPR014729">
    <property type="entry name" value="Rossmann-like_a/b/a_fold"/>
</dbReference>
<keyword evidence="5" id="KW-0067">ATP-binding</keyword>
<dbReference type="EMBL" id="CAJNOT010000390">
    <property type="protein sequence ID" value="CAF0965368.1"/>
    <property type="molecule type" value="Genomic_DNA"/>
</dbReference>